<dbReference type="PANTHER" id="PTHR43078">
    <property type="entry name" value="UDP-GLUCURONIC ACID DECARBOXYLASE-RELATED"/>
    <property type="match status" value="1"/>
</dbReference>
<evidence type="ECO:0000256" key="1">
    <source>
        <dbReference type="ARBA" id="ARBA00001911"/>
    </source>
</evidence>
<evidence type="ECO:0000259" key="5">
    <source>
        <dbReference type="Pfam" id="PF01370"/>
    </source>
</evidence>
<keyword evidence="2" id="KW-0210">Decarboxylase</keyword>
<comment type="cofactor">
    <cofactor evidence="1">
        <name>NAD(+)</name>
        <dbReference type="ChEBI" id="CHEBI:57540"/>
    </cofactor>
</comment>
<evidence type="ECO:0000256" key="2">
    <source>
        <dbReference type="ARBA" id="ARBA00022793"/>
    </source>
</evidence>
<feature type="domain" description="NAD-dependent epimerase/dehydratase" evidence="5">
    <location>
        <begin position="29"/>
        <end position="273"/>
    </location>
</feature>
<evidence type="ECO:0000313" key="6">
    <source>
        <dbReference type="EMBL" id="MBO8456648.1"/>
    </source>
</evidence>
<gene>
    <name evidence="6" type="ORF">IAA81_00275</name>
</gene>
<dbReference type="InterPro" id="IPR001509">
    <property type="entry name" value="Epimerase_deHydtase"/>
</dbReference>
<dbReference type="GO" id="GO:0005737">
    <property type="term" value="C:cytoplasm"/>
    <property type="evidence" value="ECO:0007669"/>
    <property type="project" value="TreeGrafter"/>
</dbReference>
<name>A0A9D9N1F6_9SPIR</name>
<dbReference type="Proteomes" id="UP000823638">
    <property type="component" value="Unassembled WGS sequence"/>
</dbReference>
<reference evidence="6" key="1">
    <citation type="submission" date="2020-10" db="EMBL/GenBank/DDBJ databases">
        <authorList>
            <person name="Gilroy R."/>
        </authorList>
    </citation>
    <scope>NUCLEOTIDE SEQUENCE</scope>
    <source>
        <strain evidence="6">10532</strain>
    </source>
</reference>
<dbReference type="SUPFAM" id="SSF51735">
    <property type="entry name" value="NAD(P)-binding Rossmann-fold domains"/>
    <property type="match status" value="1"/>
</dbReference>
<dbReference type="GO" id="GO:0048040">
    <property type="term" value="F:UDP-glucuronate decarboxylase activity"/>
    <property type="evidence" value="ECO:0007669"/>
    <property type="project" value="TreeGrafter"/>
</dbReference>
<protein>
    <submittedName>
        <fullName evidence="6">NAD-dependent epimerase/dehydratase family protein</fullName>
    </submittedName>
</protein>
<reference evidence="6" key="2">
    <citation type="journal article" date="2021" name="PeerJ">
        <title>Extensive microbial diversity within the chicken gut microbiome revealed by metagenomics and culture.</title>
        <authorList>
            <person name="Gilroy R."/>
            <person name="Ravi A."/>
            <person name="Getino M."/>
            <person name="Pursley I."/>
            <person name="Horton D.L."/>
            <person name="Alikhan N.F."/>
            <person name="Baker D."/>
            <person name="Gharbi K."/>
            <person name="Hall N."/>
            <person name="Watson M."/>
            <person name="Adriaenssens E.M."/>
            <person name="Foster-Nyarko E."/>
            <person name="Jarju S."/>
            <person name="Secka A."/>
            <person name="Antonio M."/>
            <person name="Oren A."/>
            <person name="Chaudhuri R.R."/>
            <person name="La Ragione R."/>
            <person name="Hildebrand F."/>
            <person name="Pallen M.J."/>
        </authorList>
    </citation>
    <scope>NUCLEOTIDE SEQUENCE</scope>
    <source>
        <strain evidence="6">10532</strain>
    </source>
</reference>
<proteinExistence type="predicted"/>
<comment type="caution">
    <text evidence="6">The sequence shown here is derived from an EMBL/GenBank/DDBJ whole genome shotgun (WGS) entry which is preliminary data.</text>
</comment>
<dbReference type="AlphaFoldDB" id="A0A9D9N1F6"/>
<dbReference type="InterPro" id="IPR044516">
    <property type="entry name" value="UXS-like"/>
</dbReference>
<evidence type="ECO:0000313" key="7">
    <source>
        <dbReference type="Proteomes" id="UP000823638"/>
    </source>
</evidence>
<dbReference type="Pfam" id="PF01370">
    <property type="entry name" value="Epimerase"/>
    <property type="match status" value="1"/>
</dbReference>
<dbReference type="Gene3D" id="3.40.50.720">
    <property type="entry name" value="NAD(P)-binding Rossmann-like Domain"/>
    <property type="match status" value="1"/>
</dbReference>
<sequence>METKNNILLQDIQQVVRSVDLSELKNSSIFVTGATGLLGSFIIRVLLYLNKTENYNVQIFALIRNKEKAEKIFGEYSHNDNINWIIGDIRNFSIKENIDYIIHGASVTSSQDFLHKPVETISTALYGTERILETSKELKVKSVVYLSSMEVFGITDTRLEEVKESDYGYIDILNPRSSYSEGKRLCECLCASYASEYGVPVKIARLTQTLGAGIDYNDTRVAAQFMRSVIENKDIVLKTEGKTRRPIVYISDAVSGIFTILLKGLSGESYTVANKKTIATIRETADMIAHNIAQDKIKVVFDIDVPKEYAPNLNLNLNLNTDKLESLGWKAYVGLEDAYKRMIEGEKT</sequence>
<evidence type="ECO:0000256" key="3">
    <source>
        <dbReference type="ARBA" id="ARBA00023027"/>
    </source>
</evidence>
<dbReference type="PANTHER" id="PTHR43078:SF6">
    <property type="entry name" value="UDP-GLUCURONIC ACID DECARBOXYLASE 1"/>
    <property type="match status" value="1"/>
</dbReference>
<accession>A0A9D9N1F6</accession>
<keyword evidence="4" id="KW-0456">Lyase</keyword>
<dbReference type="EMBL" id="JADIMM010000006">
    <property type="protein sequence ID" value="MBO8456648.1"/>
    <property type="molecule type" value="Genomic_DNA"/>
</dbReference>
<dbReference type="GO" id="GO:0070403">
    <property type="term" value="F:NAD+ binding"/>
    <property type="evidence" value="ECO:0007669"/>
    <property type="project" value="InterPro"/>
</dbReference>
<organism evidence="6 7">
    <name type="scientific">Candidatus Gallitreponema excrementavium</name>
    <dbReference type="NCBI Taxonomy" id="2840840"/>
    <lineage>
        <taxon>Bacteria</taxon>
        <taxon>Pseudomonadati</taxon>
        <taxon>Spirochaetota</taxon>
        <taxon>Spirochaetia</taxon>
        <taxon>Spirochaetales</taxon>
        <taxon>Candidatus Gallitreponema</taxon>
    </lineage>
</organism>
<keyword evidence="3" id="KW-0520">NAD</keyword>
<dbReference type="GO" id="GO:0042732">
    <property type="term" value="P:D-xylose metabolic process"/>
    <property type="evidence" value="ECO:0007669"/>
    <property type="project" value="InterPro"/>
</dbReference>
<dbReference type="InterPro" id="IPR036291">
    <property type="entry name" value="NAD(P)-bd_dom_sf"/>
</dbReference>
<evidence type="ECO:0000256" key="4">
    <source>
        <dbReference type="ARBA" id="ARBA00023239"/>
    </source>
</evidence>